<name>A0ACB7W2K6_DIOAL</name>
<reference evidence="2" key="1">
    <citation type="journal article" date="2022" name="Nat. Commun.">
        <title>Chromosome evolution and the genetic basis of agronomically important traits in greater yam.</title>
        <authorList>
            <person name="Bredeson J.V."/>
            <person name="Lyons J.B."/>
            <person name="Oniyinde I.O."/>
            <person name="Okereke N.R."/>
            <person name="Kolade O."/>
            <person name="Nnabue I."/>
            <person name="Nwadili C.O."/>
            <person name="Hribova E."/>
            <person name="Parker M."/>
            <person name="Nwogha J."/>
            <person name="Shu S."/>
            <person name="Carlson J."/>
            <person name="Kariba R."/>
            <person name="Muthemba S."/>
            <person name="Knop K."/>
            <person name="Barton G.J."/>
            <person name="Sherwood A.V."/>
            <person name="Lopez-Montes A."/>
            <person name="Asiedu R."/>
            <person name="Jamnadass R."/>
            <person name="Muchugi A."/>
            <person name="Goodstein D."/>
            <person name="Egesi C.N."/>
            <person name="Featherston J."/>
            <person name="Asfaw A."/>
            <person name="Simpson G.G."/>
            <person name="Dolezel J."/>
            <person name="Hendre P.S."/>
            <person name="Van Deynze A."/>
            <person name="Kumar P.L."/>
            <person name="Obidiegwu J.E."/>
            <person name="Bhattacharjee R."/>
            <person name="Rokhsar D.S."/>
        </authorList>
    </citation>
    <scope>NUCLEOTIDE SEQUENCE [LARGE SCALE GENOMIC DNA]</scope>
    <source>
        <strain evidence="2">cv. TDa95/00328</strain>
    </source>
</reference>
<evidence type="ECO:0000313" key="1">
    <source>
        <dbReference type="EMBL" id="KAH7681820.1"/>
    </source>
</evidence>
<keyword evidence="2" id="KW-1185">Reference proteome</keyword>
<accession>A0ACB7W2K6</accession>
<evidence type="ECO:0000313" key="2">
    <source>
        <dbReference type="Proteomes" id="UP000827976"/>
    </source>
</evidence>
<dbReference type="Proteomes" id="UP000827976">
    <property type="component" value="Chromosome 5"/>
</dbReference>
<dbReference type="EMBL" id="CM037015">
    <property type="protein sequence ID" value="KAH7681820.1"/>
    <property type="molecule type" value="Genomic_DNA"/>
</dbReference>
<organism evidence="1 2">
    <name type="scientific">Dioscorea alata</name>
    <name type="common">Purple yam</name>
    <dbReference type="NCBI Taxonomy" id="55571"/>
    <lineage>
        <taxon>Eukaryota</taxon>
        <taxon>Viridiplantae</taxon>
        <taxon>Streptophyta</taxon>
        <taxon>Embryophyta</taxon>
        <taxon>Tracheophyta</taxon>
        <taxon>Spermatophyta</taxon>
        <taxon>Magnoliopsida</taxon>
        <taxon>Liliopsida</taxon>
        <taxon>Dioscoreales</taxon>
        <taxon>Dioscoreaceae</taxon>
        <taxon>Dioscorea</taxon>
    </lineage>
</organism>
<protein>
    <submittedName>
        <fullName evidence="1">TPR-like protein</fullName>
    </submittedName>
</protein>
<comment type="caution">
    <text evidence="1">The sequence shown here is derived from an EMBL/GenBank/DDBJ whole genome shotgun (WGS) entry which is preliminary data.</text>
</comment>
<proteinExistence type="predicted"/>
<gene>
    <name evidence="1" type="ORF">IHE45_05G081500</name>
</gene>
<sequence length="723" mass="81910">MPPLLHSNASFHQSIINPTFISLLEKCHSIKQFKQIHSQIISSGLAHSPTHCRHMLSFCCSLPAPNLAYSRLLFDEMPVQDVFLFNTMIRAYSDHNDPSSALALYVGMLARGLKPNNYTFPFLLKAFDGETTIAHGDELHAHVLKFGLWSNVFVRCQLIHMYALSGKSHTARQIFELSPDRDVVIWNSLMSGYNRSRRFKDSCKLFEEMEMENVKPNSVTIVSVLSACAKLKDLKFGSRVHLVVKEDEPVLRTLAVDNALVDMYAACGDMSTAWSLFENMKSRDVITWTSMVTGFANSGDIHQARFLFDRMPQKDFVSWTAMINGYIQAHYFKEALAIFREMQDSKIHPDEYTMVSLLTACAQLGALEVGEWIRLYMARNKIKNDTTVANALIDMYSKCGCIERAIKIFKMMTKRDKFTWTAMITGLAVNGFGEEALDIFYQMLKTSTRPDEITYIGVLSACTHAGMAEKGKELFSRMIIDHGIIPNVAHYGCLVDLLGRTGHLTEAFQTIKNMPMRPNATVWGALLGACRVYKNVEMAELAAKQLLELQPENSAVYVLLSNIYAKCNKWDEVHKMRELIMYKGIKKVPGCSLIEIKGTVHEFVAGDKSHPMTEKIYSKLEDMSKELKRAGYVPDTTEAFLDISEEAKESAVYKHSEKLAIAFGLLNSENGVTIRIVKNLRICVDCHNAIKIISKVYAREVAVRDRTRFHHFSHGFCSCKDYW</sequence>